<dbReference type="AlphaFoldDB" id="A0A815GHV0"/>
<dbReference type="EMBL" id="CAJNOJ010000252">
    <property type="protein sequence ID" value="CAF1339908.1"/>
    <property type="molecule type" value="Genomic_DNA"/>
</dbReference>
<organism evidence="1 2">
    <name type="scientific">Adineta ricciae</name>
    <name type="common">Rotifer</name>
    <dbReference type="NCBI Taxonomy" id="249248"/>
    <lineage>
        <taxon>Eukaryota</taxon>
        <taxon>Metazoa</taxon>
        <taxon>Spiralia</taxon>
        <taxon>Gnathifera</taxon>
        <taxon>Rotifera</taxon>
        <taxon>Eurotatoria</taxon>
        <taxon>Bdelloidea</taxon>
        <taxon>Adinetida</taxon>
        <taxon>Adinetidae</taxon>
        <taxon>Adineta</taxon>
    </lineage>
</organism>
<dbReference type="Proteomes" id="UP000663852">
    <property type="component" value="Unassembled WGS sequence"/>
</dbReference>
<reference evidence="1" key="1">
    <citation type="submission" date="2021-02" db="EMBL/GenBank/DDBJ databases">
        <authorList>
            <person name="Nowell W R."/>
        </authorList>
    </citation>
    <scope>NUCLEOTIDE SEQUENCE</scope>
</reference>
<comment type="caution">
    <text evidence="1">The sequence shown here is derived from an EMBL/GenBank/DDBJ whole genome shotgun (WGS) entry which is preliminary data.</text>
</comment>
<evidence type="ECO:0000313" key="2">
    <source>
        <dbReference type="Proteomes" id="UP000663852"/>
    </source>
</evidence>
<dbReference type="PANTHER" id="PTHR38567:SF1">
    <property type="entry name" value="DUF4291 DOMAIN-CONTAINING PROTEIN"/>
    <property type="match status" value="1"/>
</dbReference>
<evidence type="ECO:0008006" key="3">
    <source>
        <dbReference type="Google" id="ProtNLM"/>
    </source>
</evidence>
<sequence>MDWLAHYEANTELYVDAQRRWPSRRSRPGGKWILASFDDESVIVYQAYNDDIAKYACENGRFAGCLTYNEKRMTWIKTSFLWMMYRSNWASRPNQQHILAIWLRRSAFDSYLARSNNSDTDELPSDSAVRLKGRVRLQWDPDHDPQGEPTIGRRAIQLGLRQVESFLDGRDIVRIVDISSFVRNQYTNAVLPKRRRGHDHIDQLRIPVVNIYEPEDERIRRHIQLDSIEMTNNDNIFE</sequence>
<dbReference type="OrthoDB" id="413653at2759"/>
<gene>
    <name evidence="1" type="ORF">EDS130_LOCUS32676</name>
</gene>
<name>A0A815GHV0_ADIRI</name>
<dbReference type="InterPro" id="IPR025633">
    <property type="entry name" value="DUF4291"/>
</dbReference>
<accession>A0A815GHV0</accession>
<proteinExistence type="predicted"/>
<dbReference type="PANTHER" id="PTHR38567">
    <property type="entry name" value="DUF4291 DOMAIN-CONTAINING PROTEIN"/>
    <property type="match status" value="1"/>
</dbReference>
<dbReference type="Pfam" id="PF14124">
    <property type="entry name" value="DUF4291"/>
    <property type="match status" value="1"/>
</dbReference>
<evidence type="ECO:0000313" key="1">
    <source>
        <dbReference type="EMBL" id="CAF1339908.1"/>
    </source>
</evidence>
<protein>
    <recommendedName>
        <fullName evidence="3">DUF4291 domain-containing protein</fullName>
    </recommendedName>
</protein>